<evidence type="ECO:0000313" key="3">
    <source>
        <dbReference type="Proteomes" id="UP000182152"/>
    </source>
</evidence>
<keyword evidence="1" id="KW-0812">Transmembrane</keyword>
<dbReference type="RefSeq" id="WP_071856259.1">
    <property type="nucleotide sequence ID" value="NZ_JBCLRY010000017.1"/>
</dbReference>
<keyword evidence="1" id="KW-1133">Transmembrane helix</keyword>
<gene>
    <name evidence="2" type="ORF">RV14_GL001491</name>
</gene>
<reference evidence="2 3" key="1">
    <citation type="submission" date="2014-12" db="EMBL/GenBank/DDBJ databases">
        <title>Draft genome sequences of 29 type strains of Enterococci.</title>
        <authorList>
            <person name="Zhong Z."/>
            <person name="Sun Z."/>
            <person name="Liu W."/>
            <person name="Zhang W."/>
            <person name="Zhang H."/>
        </authorList>
    </citation>
    <scope>NUCLEOTIDE SEQUENCE [LARGE SCALE GENOMIC DNA]</scope>
    <source>
        <strain evidence="2 3">DSM 15687</strain>
    </source>
</reference>
<dbReference type="EMBL" id="JXLB01000030">
    <property type="protein sequence ID" value="OJG77857.1"/>
    <property type="molecule type" value="Genomic_DNA"/>
</dbReference>
<feature type="transmembrane region" description="Helical" evidence="1">
    <location>
        <begin position="6"/>
        <end position="27"/>
    </location>
</feature>
<keyword evidence="3" id="KW-1185">Reference proteome</keyword>
<proteinExistence type="predicted"/>
<dbReference type="AlphaFoldDB" id="A0A1L8WA01"/>
<feature type="transmembrane region" description="Helical" evidence="1">
    <location>
        <begin position="39"/>
        <end position="63"/>
    </location>
</feature>
<name>A0A1L8WA01_9ENTE</name>
<organism evidence="2 3">
    <name type="scientific">Enterococcus ratti</name>
    <dbReference type="NCBI Taxonomy" id="150033"/>
    <lineage>
        <taxon>Bacteria</taxon>
        <taxon>Bacillati</taxon>
        <taxon>Bacillota</taxon>
        <taxon>Bacilli</taxon>
        <taxon>Lactobacillales</taxon>
        <taxon>Enterococcaceae</taxon>
        <taxon>Enterococcus</taxon>
    </lineage>
</organism>
<dbReference type="Proteomes" id="UP000182152">
    <property type="component" value="Unassembled WGS sequence"/>
</dbReference>
<dbReference type="OrthoDB" id="9986033at2"/>
<keyword evidence="1" id="KW-0472">Membrane</keyword>
<evidence type="ECO:0000256" key="1">
    <source>
        <dbReference type="SAM" id="Phobius"/>
    </source>
</evidence>
<accession>A0A1L8WA01</accession>
<comment type="caution">
    <text evidence="2">The sequence shown here is derived from an EMBL/GenBank/DDBJ whole genome shotgun (WGS) entry which is preliminary data.</text>
</comment>
<protein>
    <submittedName>
        <fullName evidence="2">Uncharacterized protein</fullName>
    </submittedName>
</protein>
<dbReference type="STRING" id="150033.RV14_GL001491"/>
<evidence type="ECO:0000313" key="2">
    <source>
        <dbReference type="EMBL" id="OJG77857.1"/>
    </source>
</evidence>
<sequence length="68" mass="7897">MYITPIFIIVSGILFLISAIYLFLDNYKKMIMRQINQSIIYINTIVLISSIVLIILGVVYFIVIKQQL</sequence>